<organism evidence="2 3">
    <name type="scientific">Rhodococcus koreensis</name>
    <dbReference type="NCBI Taxonomy" id="99653"/>
    <lineage>
        <taxon>Bacteria</taxon>
        <taxon>Bacillati</taxon>
        <taxon>Actinomycetota</taxon>
        <taxon>Actinomycetes</taxon>
        <taxon>Mycobacteriales</taxon>
        <taxon>Nocardiaceae</taxon>
        <taxon>Rhodococcus</taxon>
    </lineage>
</organism>
<gene>
    <name evidence="2" type="ORF">SAMN04490239_6298</name>
</gene>
<name>A0A1H4X0R6_9NOCA</name>
<keyword evidence="3" id="KW-1185">Reference proteome</keyword>
<keyword evidence="1" id="KW-0812">Transmembrane</keyword>
<dbReference type="EMBL" id="FNSV01000005">
    <property type="protein sequence ID" value="SEC99115.1"/>
    <property type="molecule type" value="Genomic_DNA"/>
</dbReference>
<evidence type="ECO:0000313" key="2">
    <source>
        <dbReference type="EMBL" id="SEC99115.1"/>
    </source>
</evidence>
<feature type="transmembrane region" description="Helical" evidence="1">
    <location>
        <begin position="6"/>
        <end position="26"/>
    </location>
</feature>
<protein>
    <submittedName>
        <fullName evidence="2">Uncharacterized protein</fullName>
    </submittedName>
</protein>
<proteinExistence type="predicted"/>
<keyword evidence="1" id="KW-1133">Transmembrane helix</keyword>
<evidence type="ECO:0000313" key="3">
    <source>
        <dbReference type="Proteomes" id="UP000183561"/>
    </source>
</evidence>
<accession>A0A1H4X0R6</accession>
<keyword evidence="1" id="KW-0472">Membrane</keyword>
<dbReference type="AlphaFoldDB" id="A0A1H4X0R6"/>
<sequence>MSLGLFFEAVLAVAAVFIVWFTVFVLRQLVRNRLGR</sequence>
<reference evidence="3" key="1">
    <citation type="submission" date="2016-10" db="EMBL/GenBank/DDBJ databases">
        <authorList>
            <person name="Varghese N."/>
            <person name="Submissions S."/>
        </authorList>
    </citation>
    <scope>NUCLEOTIDE SEQUENCE [LARGE SCALE GENOMIC DNA]</scope>
    <source>
        <strain evidence="3">DSM 44498</strain>
    </source>
</reference>
<evidence type="ECO:0000256" key="1">
    <source>
        <dbReference type="SAM" id="Phobius"/>
    </source>
</evidence>
<dbReference type="Proteomes" id="UP000183561">
    <property type="component" value="Unassembled WGS sequence"/>
</dbReference>